<dbReference type="Proteomes" id="UP000713904">
    <property type="component" value="Unassembled WGS sequence"/>
</dbReference>
<keyword evidence="2" id="KW-1185">Reference proteome</keyword>
<dbReference type="InterPro" id="IPR050484">
    <property type="entry name" value="Transf_Hexapept/Carb_Anhydrase"/>
</dbReference>
<dbReference type="PANTHER" id="PTHR13061">
    <property type="entry name" value="DYNACTIN SUBUNIT P25"/>
    <property type="match status" value="1"/>
</dbReference>
<evidence type="ECO:0000313" key="2">
    <source>
        <dbReference type="Proteomes" id="UP000713904"/>
    </source>
</evidence>
<dbReference type="EMBL" id="JABGBW010000012">
    <property type="protein sequence ID" value="MBC2576750.1"/>
    <property type="molecule type" value="Genomic_DNA"/>
</dbReference>
<dbReference type="Pfam" id="PF00132">
    <property type="entry name" value="Hexapep"/>
    <property type="match status" value="1"/>
</dbReference>
<proteinExistence type="predicted"/>
<name>A0ABR6TMV1_9FIRM</name>
<sequence length="166" mass="17814">MIRRFLEFYPEIPESCYVDIAANVIGNVKFGENVSVWPCASVRGEKEIRVGNYSNIQDSAIIHGDGDVIIGDYVSLGHGCIVHGATLGNNILVGMGAIVLDGAKIGDNCIIGAGALITGNKVFEEGSLIIGSPARAVRKLSQEEIDGIRETANWYLGVIKDYKSME</sequence>
<protein>
    <submittedName>
        <fullName evidence="1">Gamma carbonic anhydrase family protein</fullName>
    </submittedName>
</protein>
<organism evidence="1 2">
    <name type="scientific">Peptostreptococcus canis</name>
    <dbReference type="NCBI Taxonomy" id="1159213"/>
    <lineage>
        <taxon>Bacteria</taxon>
        <taxon>Bacillati</taxon>
        <taxon>Bacillota</taxon>
        <taxon>Clostridia</taxon>
        <taxon>Peptostreptococcales</taxon>
        <taxon>Peptostreptococcaceae</taxon>
        <taxon>Peptostreptococcus</taxon>
    </lineage>
</organism>
<dbReference type="InterPro" id="IPR001451">
    <property type="entry name" value="Hexapep"/>
</dbReference>
<dbReference type="InterPro" id="IPR047324">
    <property type="entry name" value="LbH_gamma_CA-like"/>
</dbReference>
<dbReference type="RefSeq" id="WP_185624770.1">
    <property type="nucleotide sequence ID" value="NZ_JABGBW010000012.1"/>
</dbReference>
<gene>
    <name evidence="1" type="ORF">HLB29_08715</name>
</gene>
<dbReference type="Gene3D" id="2.160.10.10">
    <property type="entry name" value="Hexapeptide repeat proteins"/>
    <property type="match status" value="1"/>
</dbReference>
<comment type="caution">
    <text evidence="1">The sequence shown here is derived from an EMBL/GenBank/DDBJ whole genome shotgun (WGS) entry which is preliminary data.</text>
</comment>
<dbReference type="SUPFAM" id="SSF51161">
    <property type="entry name" value="Trimeric LpxA-like enzymes"/>
    <property type="match status" value="1"/>
</dbReference>
<dbReference type="InterPro" id="IPR011004">
    <property type="entry name" value="Trimer_LpxA-like_sf"/>
</dbReference>
<accession>A0ABR6TMV1</accession>
<dbReference type="PANTHER" id="PTHR13061:SF29">
    <property type="entry name" value="GAMMA CARBONIC ANHYDRASE-LIKE 1, MITOCHONDRIAL-RELATED"/>
    <property type="match status" value="1"/>
</dbReference>
<evidence type="ECO:0000313" key="1">
    <source>
        <dbReference type="EMBL" id="MBC2576750.1"/>
    </source>
</evidence>
<reference evidence="1 2" key="1">
    <citation type="submission" date="2020-05" db="EMBL/GenBank/DDBJ databases">
        <title>Draft genome of xy-202 and genomic insight in genome of the genus Peptostreptococcus.</title>
        <authorList>
            <person name="Zhang Z."/>
        </authorList>
    </citation>
    <scope>NUCLEOTIDE SEQUENCE [LARGE SCALE GENOMIC DNA]</scope>
    <source>
        <strain evidence="1 2">DSM 27025</strain>
    </source>
</reference>
<dbReference type="CDD" id="cd04645">
    <property type="entry name" value="LbH_gamma_CA_like"/>
    <property type="match status" value="1"/>
</dbReference>